<sequence>MSLQILSSELSNLIQESKRKHAELRTAAEHSLEELKSLRFTSEAQVAADLSQRGNFVTPFLIACGTKNAKFTGIAVVCLQRLVVSRGLPRFRLKEVLKAFLEATSSGLDVQLKLLQALPSLLQNYGKDIQGELLASVLNICTILQASKNGIVNNTAAATLQQLVVTVFDKVVTEDGVLLEVPTIAEAPVEKGTVQVRASAFDAYRVFNDLCLLTESQKPQFLKVAGLPQTFVLELIESILTNHADVFLEHPEQANVLRTRLMPFIISSMSEKLTFPTTVRVTRILYTLLRRHLRILVPESEMAVGLLTHMLDHDSTLWRRSLCMEVFRGIFADATLTRDIFSLYDAQPGKKKILGDLMAAFVRLSSEKPALIGLGSQSTVPSANLSNNDSNDQAMLEAAGIPGIIGGSTGPYEHSAGISVQWSSMRVPCIDQLDKSDPPGIPDSYIYGLALTCINSFAEGLAKFILPLTIPSDSKSRKRGPRGSDAAKDVIEAAENTTDATNNKADRGPSHKKGPFPLNPLLLEDHASYSEVKLCADIVESCWPAILATCSTFMYACLDADYFHGLVRSFQKFTHVAGLLRLSTPRDAFLTTLGKAAVPPNIFTGLTGPPSTPSTPGPESHGIFSNARGLLSVDSLASNASSMADRTRHGSTDFTPASLNTRNLLCLRALLNLGIALGTTLDDAAWLIILETLQQADFVLFFSSKGTGRPPSSPGFKQESQQSADSSALLANFGTEIKAVETAASRLFESTASFPNDSFVHVVAALCILFGREDEADVKRNSIDKASLSPTANRKASYTHRRVTSTSASVSSQSHGDFFALAKLGNIASINIDRLISFDPEESGWTILTSELISALTTPAVASPIRQRAAEVLVRIVLEAANVPTSVAEDVRGPVQWRLLDTFRRALKPLQVEDRKVSTSVVPTDIEAHRIILEGLKSILEHCGENLITGWDITFEIIDSVFLHDKNLDSPRPNNTSFLGTRSPRLVRSAFNSLELICSDFLTSLPSSCFLILVDTLYQFCTQDDDLNICLTTVTFFWVVSDFISSRGGSFSLDKGVIDSIDEEKLHKKAKSDDQAVSNAALWLLLLHRLTTVTTDERLELRNSAIHTLLRIFDAYGDHLSPQAWSMCFDSVIFKMLLSIASQLSGTNTDKRTSETEKKAWIETTIVVLNGVANLLATYVHVLATHDGFPDCWQSLLSHFDTLLKLGHLDINSAVFRALRQILAQTNTDSKDSAKLSRESTDLVWAQWSRGLPLVSGSEENNQDCLIAYIACLQELYRLMRQYVDTERTQRILDLLRDATEQAHIGNYSADIEYLTPLQTNVLESLKLLRTDIKGIPGAIIKQAADFVSLAFQTRDQSAPGKKPTYIALSKESMRLLESLITSHAADPEIYANGAVTRSLTALSMPITLKYAFKTKTKSIQPWRRATSTAIAILEATLPKITYAKVSDENLRLIWASIIEIANGIMAADCSTVTDPATINSDQDFDIQSFISLRNLIIPSLGNHLIPDKTRRSFAESLFHTSFIHAASPSELPQVNQELLATLYAPRRGRTIDPPPSPRTKMSYVCLDQLVSLLSFTDSSPARIKLAQAVAPFFILRAGVTIRAYVADQPLRGCMPQPLSQRKELLWILKALVDLRCEPNAIPDAPGVESDSKKHLHRLYPLLAQAVRAAGRDQEALEWIGKALDQVGVEFGL</sequence>
<comment type="similarity">
    <text evidence="1">Belongs to the MON2 family.</text>
</comment>
<keyword evidence="9" id="KW-1185">Reference proteome</keyword>
<evidence type="ECO:0000259" key="5">
    <source>
        <dbReference type="Pfam" id="PF12783"/>
    </source>
</evidence>
<dbReference type="PANTHER" id="PTHR10663">
    <property type="entry name" value="GUANYL-NUCLEOTIDE EXCHANGE FACTOR"/>
    <property type="match status" value="1"/>
</dbReference>
<dbReference type="Pfam" id="PF16213">
    <property type="entry name" value="DCB"/>
    <property type="match status" value="1"/>
</dbReference>
<dbReference type="OrthoDB" id="294853at2759"/>
<keyword evidence="3" id="KW-0653">Protein transport</keyword>
<keyword evidence="2" id="KW-0813">Transport</keyword>
<dbReference type="GO" id="GO:0015031">
    <property type="term" value="P:protein transport"/>
    <property type="evidence" value="ECO:0007669"/>
    <property type="project" value="UniProtKB-KW"/>
</dbReference>
<feature type="domain" description="Mon2/Sec7/BIG1-like dimerisation and cyclophilin-binding" evidence="7">
    <location>
        <begin position="3"/>
        <end position="175"/>
    </location>
</feature>
<dbReference type="GeneID" id="28833596"/>
<dbReference type="EMBL" id="KV460206">
    <property type="protein sequence ID" value="OBU01399.1"/>
    <property type="molecule type" value="Genomic_DNA"/>
</dbReference>
<reference evidence="9" key="2">
    <citation type="journal article" date="2018" name="Nat. Commun.">
        <title>Extreme sensitivity to ultraviolet light in the fungal pathogen causing white-nose syndrome of bats.</title>
        <authorList>
            <person name="Palmer J.M."/>
            <person name="Drees K.P."/>
            <person name="Foster J.T."/>
            <person name="Lindner D.L."/>
        </authorList>
    </citation>
    <scope>NUCLEOTIDE SEQUENCE [LARGE SCALE GENOMIC DNA]</scope>
    <source>
        <strain evidence="9">UAMH 10579</strain>
    </source>
</reference>
<protein>
    <recommendedName>
        <fullName evidence="10">Endosomal peripheral membrane protein</fullName>
    </recommendedName>
</protein>
<dbReference type="Proteomes" id="UP000091956">
    <property type="component" value="Unassembled WGS sequence"/>
</dbReference>
<gene>
    <name evidence="8" type="ORF">VE01_00210</name>
</gene>
<dbReference type="SUPFAM" id="SSF48371">
    <property type="entry name" value="ARM repeat"/>
    <property type="match status" value="1"/>
</dbReference>
<evidence type="ECO:0000256" key="3">
    <source>
        <dbReference type="ARBA" id="ARBA00022927"/>
    </source>
</evidence>
<evidence type="ECO:0000313" key="9">
    <source>
        <dbReference type="Proteomes" id="UP000091956"/>
    </source>
</evidence>
<evidence type="ECO:0000256" key="2">
    <source>
        <dbReference type="ARBA" id="ARBA00022448"/>
    </source>
</evidence>
<feature type="domain" description="Mon2 C-terminal" evidence="6">
    <location>
        <begin position="1000"/>
        <end position="1235"/>
    </location>
</feature>
<proteinExistence type="inferred from homology"/>
<dbReference type="InterPro" id="IPR032817">
    <property type="entry name" value="Mon2_C"/>
</dbReference>
<feature type="region of interest" description="Disordered" evidence="4">
    <location>
        <begin position="493"/>
        <end position="513"/>
    </location>
</feature>
<dbReference type="Pfam" id="PF12783">
    <property type="entry name" value="Sec7-like_HUS"/>
    <property type="match status" value="1"/>
</dbReference>
<evidence type="ECO:0000313" key="8">
    <source>
        <dbReference type="EMBL" id="OBU01399.1"/>
    </source>
</evidence>
<dbReference type="GO" id="GO:0005794">
    <property type="term" value="C:Golgi apparatus"/>
    <property type="evidence" value="ECO:0007669"/>
    <property type="project" value="UniProtKB-ARBA"/>
</dbReference>
<evidence type="ECO:0000256" key="1">
    <source>
        <dbReference type="ARBA" id="ARBA00008144"/>
    </source>
</evidence>
<dbReference type="Pfam" id="PF16206">
    <property type="entry name" value="Mon2_C"/>
    <property type="match status" value="1"/>
</dbReference>
<reference evidence="8 9" key="1">
    <citation type="submission" date="2016-03" db="EMBL/GenBank/DDBJ databases">
        <title>Comparative genomics of Pseudogymnoascus destructans, the fungus causing white-nose syndrome of bats.</title>
        <authorList>
            <person name="Palmer J.M."/>
            <person name="Drees K.P."/>
            <person name="Foster J.T."/>
            <person name="Lindner D.L."/>
        </authorList>
    </citation>
    <scope>NUCLEOTIDE SEQUENCE [LARGE SCALE GENOMIC DNA]</scope>
    <source>
        <strain evidence="8 9">UAMH 10579</strain>
    </source>
</reference>
<dbReference type="InterPro" id="IPR016024">
    <property type="entry name" value="ARM-type_fold"/>
</dbReference>
<evidence type="ECO:0000259" key="6">
    <source>
        <dbReference type="Pfam" id="PF16206"/>
    </source>
</evidence>
<evidence type="ECO:0000259" key="7">
    <source>
        <dbReference type="Pfam" id="PF16213"/>
    </source>
</evidence>
<organism evidence="8 9">
    <name type="scientific">Pseudogymnoascus verrucosus</name>
    <dbReference type="NCBI Taxonomy" id="342668"/>
    <lineage>
        <taxon>Eukaryota</taxon>
        <taxon>Fungi</taxon>
        <taxon>Dikarya</taxon>
        <taxon>Ascomycota</taxon>
        <taxon>Pezizomycotina</taxon>
        <taxon>Leotiomycetes</taxon>
        <taxon>Thelebolales</taxon>
        <taxon>Thelebolaceae</taxon>
        <taxon>Pseudogymnoascus</taxon>
    </lineage>
</organism>
<dbReference type="STRING" id="342668.A0A2P2SX10"/>
<evidence type="ECO:0008006" key="10">
    <source>
        <dbReference type="Google" id="ProtNLM"/>
    </source>
</evidence>
<name>A0A2P2SX10_9PEZI</name>
<evidence type="ECO:0000256" key="4">
    <source>
        <dbReference type="SAM" id="MobiDB-lite"/>
    </source>
</evidence>
<feature type="domain" description="Mon2/Sec7/BIG1-like HUS" evidence="5">
    <location>
        <begin position="200"/>
        <end position="353"/>
    </location>
</feature>
<dbReference type="RefSeq" id="XP_018135131.1">
    <property type="nucleotide sequence ID" value="XM_018269742.2"/>
</dbReference>
<dbReference type="PANTHER" id="PTHR10663:SF333">
    <property type="entry name" value="PROTEIN MON2 HOMOLOG"/>
    <property type="match status" value="1"/>
</dbReference>
<dbReference type="InterPro" id="IPR032629">
    <property type="entry name" value="DCB_dom"/>
</dbReference>
<accession>A0A2P2SX10</accession>
<dbReference type="InterPro" id="IPR032691">
    <property type="entry name" value="Mon2/Sec7/BIG1-like_HUS"/>
</dbReference>